<evidence type="ECO:0000313" key="1">
    <source>
        <dbReference type="EMBL" id="UNZ03959.1"/>
    </source>
</evidence>
<name>A0ABY3Z1L5_STRRM</name>
<dbReference type="EC" id="1.14.15.9" evidence="1"/>
<organism evidence="1 2">
    <name type="scientific">Streptomyces rimosus subsp. rimosus</name>
    <dbReference type="NCBI Taxonomy" id="132474"/>
    <lineage>
        <taxon>Bacteria</taxon>
        <taxon>Bacillati</taxon>
        <taxon>Actinomycetota</taxon>
        <taxon>Actinomycetes</taxon>
        <taxon>Kitasatosporales</taxon>
        <taxon>Streptomycetaceae</taxon>
        <taxon>Streptomyces</taxon>
    </lineage>
</organism>
<keyword evidence="2" id="KW-1185">Reference proteome</keyword>
<proteinExistence type="predicted"/>
<accession>A0ABY3Z1L5</accession>
<dbReference type="GO" id="GO:0043823">
    <property type="term" value="F:spheroidene monooxygenase activity"/>
    <property type="evidence" value="ECO:0007669"/>
    <property type="project" value="UniProtKB-EC"/>
</dbReference>
<dbReference type="EMBL" id="CP094298">
    <property type="protein sequence ID" value="UNZ03959.1"/>
    <property type="molecule type" value="Genomic_DNA"/>
</dbReference>
<dbReference type="CDD" id="cd21650">
    <property type="entry name" value="CrtA-like"/>
    <property type="match status" value="1"/>
</dbReference>
<protein>
    <submittedName>
        <fullName evidence="1">Spheroidene monooxygenase</fullName>
        <ecNumber evidence="1">1.14.15.9</ecNumber>
    </submittedName>
</protein>
<dbReference type="Proteomes" id="UP000829494">
    <property type="component" value="Chromosome"/>
</dbReference>
<reference evidence="1 2" key="1">
    <citation type="submission" date="2022-03" db="EMBL/GenBank/DDBJ databases">
        <title>Complete genome of Streptomyces rimosus ssp. rimosus R7 (=ATCC 10970).</title>
        <authorList>
            <person name="Beganovic S."/>
            <person name="Ruckert C."/>
            <person name="Busche T."/>
            <person name="Kalinowski J."/>
            <person name="Wittmann C."/>
        </authorList>
    </citation>
    <scope>NUCLEOTIDE SEQUENCE [LARGE SCALE GENOMIC DNA]</scope>
    <source>
        <strain evidence="1 2">R7</strain>
    </source>
</reference>
<keyword evidence="1" id="KW-0503">Monooxygenase</keyword>
<evidence type="ECO:0000313" key="2">
    <source>
        <dbReference type="Proteomes" id="UP000829494"/>
    </source>
</evidence>
<sequence length="243" mass="26123">MAGRPLERGTKMIVSVHLADIGLRAARDVLRSRPRPGALPGLRHAQTALTGDIAAGLPRLRPGRAALIAAWDDDAALDRFLADHPLAGHFASGCQVRLEPLGVRGSWSGMPVEVAPDARPADDDEQVVVLTLGETRLRRLGPFLRANSRASGRAAADPAMTASAALARPPRFVGTLSVWRSLREMTAYAYGERRPKHRETVAAHRARPFHHEAAFVRFRPYAAHGTLGGRTLCETAAPGVPTP</sequence>
<gene>
    <name evidence="1" type="primary">crtA</name>
    <name evidence="1" type="ORF">SRIMR7_17505</name>
</gene>
<dbReference type="InterPro" id="IPR049574">
    <property type="entry name" value="CrtA-like"/>
</dbReference>
<keyword evidence="1" id="KW-0560">Oxidoreductase</keyword>